<dbReference type="SMR" id="A0A0M4EB21"/>
<evidence type="ECO:0000313" key="12">
    <source>
        <dbReference type="EMBL" id="ALC39714.1"/>
    </source>
</evidence>
<dbReference type="InterPro" id="IPR000629">
    <property type="entry name" value="RNA-helicase_DEAD-box_CS"/>
</dbReference>
<feature type="region of interest" description="Disordered" evidence="8">
    <location>
        <begin position="785"/>
        <end position="845"/>
    </location>
</feature>
<dbReference type="FunFam" id="3.40.50.300:FF:000008">
    <property type="entry name" value="ATP-dependent RNA helicase RhlB"/>
    <property type="match status" value="1"/>
</dbReference>
<protein>
    <recommendedName>
        <fullName evidence="1">RNA helicase</fullName>
        <ecNumber evidence="1">3.6.4.13</ecNumber>
    </recommendedName>
</protein>
<keyword evidence="4" id="KW-0347">Helicase</keyword>
<evidence type="ECO:0000256" key="1">
    <source>
        <dbReference type="ARBA" id="ARBA00012552"/>
    </source>
</evidence>
<dbReference type="GO" id="GO:0003724">
    <property type="term" value="F:RNA helicase activity"/>
    <property type="evidence" value="ECO:0007669"/>
    <property type="project" value="UniProtKB-EC"/>
</dbReference>
<dbReference type="OrthoDB" id="7865882at2759"/>
<dbReference type="Pfam" id="PF00271">
    <property type="entry name" value="Helicase_C"/>
    <property type="match status" value="1"/>
</dbReference>
<feature type="compositionally biased region" description="Low complexity" evidence="8">
    <location>
        <begin position="9"/>
        <end position="22"/>
    </location>
</feature>
<evidence type="ECO:0000256" key="2">
    <source>
        <dbReference type="ARBA" id="ARBA00022741"/>
    </source>
</evidence>
<feature type="compositionally biased region" description="Low complexity" evidence="8">
    <location>
        <begin position="210"/>
        <end position="231"/>
    </location>
</feature>
<feature type="short sequence motif" description="Q motif" evidence="7">
    <location>
        <begin position="892"/>
        <end position="920"/>
    </location>
</feature>
<dbReference type="GO" id="GO:0005524">
    <property type="term" value="F:ATP binding"/>
    <property type="evidence" value="ECO:0007669"/>
    <property type="project" value="UniProtKB-KW"/>
</dbReference>
<dbReference type="InterPro" id="IPR001650">
    <property type="entry name" value="Helicase_C-like"/>
</dbReference>
<feature type="compositionally biased region" description="Polar residues" evidence="8">
    <location>
        <begin position="163"/>
        <end position="173"/>
    </location>
</feature>
<dbReference type="InterPro" id="IPR027417">
    <property type="entry name" value="P-loop_NTPase"/>
</dbReference>
<keyword evidence="13" id="KW-1185">Reference proteome</keyword>
<dbReference type="InterPro" id="IPR011545">
    <property type="entry name" value="DEAD/DEAH_box_helicase_dom"/>
</dbReference>
<keyword evidence="2" id="KW-0547">Nucleotide-binding</keyword>
<feature type="region of interest" description="Disordered" evidence="8">
    <location>
        <begin position="1"/>
        <end position="78"/>
    </location>
</feature>
<feature type="domain" description="DEAD-box RNA helicase Q" evidence="11">
    <location>
        <begin position="892"/>
        <end position="920"/>
    </location>
</feature>
<dbReference type="STRING" id="30019.A0A0M4EB21"/>
<feature type="region of interest" description="Disordered" evidence="8">
    <location>
        <begin position="158"/>
        <end position="235"/>
    </location>
</feature>
<reference evidence="12 13" key="1">
    <citation type="submission" date="2015-08" db="EMBL/GenBank/DDBJ databases">
        <title>Ancestral chromatin configuration constrains chromatin evolution on differentiating sex chromosomes in Drosophila.</title>
        <authorList>
            <person name="Zhou Q."/>
            <person name="Bachtrog D."/>
        </authorList>
    </citation>
    <scope>NUCLEOTIDE SEQUENCE [LARGE SCALE GENOMIC DNA]</scope>
    <source>
        <tissue evidence="12">Whole larvae</tissue>
    </source>
</reference>
<dbReference type="EC" id="3.6.4.13" evidence="1"/>
<dbReference type="SMART" id="SM00490">
    <property type="entry name" value="HELICc"/>
    <property type="match status" value="1"/>
</dbReference>
<dbReference type="PROSITE" id="PS51195">
    <property type="entry name" value="Q_MOTIF"/>
    <property type="match status" value="1"/>
</dbReference>
<evidence type="ECO:0000256" key="3">
    <source>
        <dbReference type="ARBA" id="ARBA00022801"/>
    </source>
</evidence>
<feature type="domain" description="Helicase C-terminal" evidence="10">
    <location>
        <begin position="1111"/>
        <end position="1271"/>
    </location>
</feature>
<dbReference type="GO" id="GO:0031047">
    <property type="term" value="P:regulatory ncRNA-mediated gene silencing"/>
    <property type="evidence" value="ECO:0007669"/>
    <property type="project" value="UniProtKB-ARBA"/>
</dbReference>
<evidence type="ECO:0000256" key="8">
    <source>
        <dbReference type="SAM" id="MobiDB-lite"/>
    </source>
</evidence>
<feature type="compositionally biased region" description="Gly residues" evidence="8">
    <location>
        <begin position="41"/>
        <end position="52"/>
    </location>
</feature>
<sequence>MSDWEDEPVAIAPAAPVAISSANDDDWGDTPSVTNKNDSEWGGGGGGGGNGYRGRRDGEEGGGGGYRGRRNDDGGDGVAQLLQGLDSNAMRMPTSYDEETVLEFLEKYDMSVSKCTLGQLRMQRDYLMLAYQHIVNSEWQALQGMEQIRRNQKIRDLRDETGENQPAERQQQYPLDGNASLPQRDSEDGGNTFVVPRTSYSMSSQRRQRQSATTAKTPTTAQTPTTSAGPTHQRLSAKRVQHMLSIYNATVTPSRRYIQQRPVRTMRGWSRHLSEDFMSQHEMCGLRSLRNCELEQLEELRWEELNEKSSWLDYMQMFTSKMSFMLTASIQIYREMYDNQEVEEIEEQLQGQEPMPSSGGGSSTIQHQTGGSIEQMRDLGSGIQHSNYSIDMQTPLLQSQEQLNSLDRNPELPDSYDDGLTLLPLSGLQANLTDEDAFLMPPPPLPPAIPLGFSPDAQMFDDAILRSFGTRHSSTPINPFHPRLTAISEEQRALQPLGRILELPEDEELQATPVSTRDWTSIFRPRETFINYQETPQRQSRRRRRRRVATAEIAAGTSGAATVSAQPPAEAPAGPRSSQEISFMNMSLNERPKQAVVTSMDIICAVNCVGQGASLNSANKNNSTSSFNTSQVSQSAAITMEMHQQEHEQRLYRQSLDDLGFIMEHKDMLRIMVDHQKQLSDKQQALFPVREKQIEIEGGIAQQCTTMPALYTYDPAIILQMSDMKRRVAHGLIHALITLPVVNISSMSFITTRAEAAEAYRLLFELSGVGIVKLSQDAKSASLCGRGGGFNRDGGDRGGRRRDDGEGGGERRRRDDGEGGGERRRRDDGGGDFNNNEGEDGEKKAREFYIPPEPTTNETELFSTGICSGINFSKYDNIPVKVTGENVPQAIKDFEGAGLRQIVVDNVVKSGYKVPTPIQKVAIPVIADGRDLMACAQTGSGKTAAFLLPILSNLLDKSQDLEIGKPQAVIVSPTRELAIQIFNEARKFAHSSYLKISIVYGGTSVKYQNECVAKGCHVLIATPGRLLDFVDRAFIMFSDTRFVVLDEADRMLDMGFSESMRKIINHPTMRQEHQTLMFSATFPEEIQRLAGEFLTNYIFVTIGVVGGACSDVQQTIYEVNKFNKRSKLMEILRESADGTIVFVETKRGADFLASFFSETEFPTTSIHGDRLQSQREQALRDFKNGTMKVLIATSVASRGLDIKNIKHVINYDMPSSIDDYVHRIGRTGRVGNNGRATSFFDPDNDRALAGDLIKILKGSGQTVPDFLNEMGGGGNYTGSSFGGIDVRGHGDTGAATNLEAEQEWD</sequence>
<dbReference type="Proteomes" id="UP000494163">
    <property type="component" value="Chromosome 2L"/>
</dbReference>
<dbReference type="SUPFAM" id="SSF52540">
    <property type="entry name" value="P-loop containing nucleoside triphosphate hydrolases"/>
    <property type="match status" value="1"/>
</dbReference>
<feature type="domain" description="Helicase ATP-binding" evidence="9">
    <location>
        <begin position="923"/>
        <end position="1100"/>
    </location>
</feature>
<proteinExistence type="predicted"/>
<dbReference type="PROSITE" id="PS51194">
    <property type="entry name" value="HELICASE_CTER"/>
    <property type="match status" value="1"/>
</dbReference>
<evidence type="ECO:0000259" key="9">
    <source>
        <dbReference type="PROSITE" id="PS51192"/>
    </source>
</evidence>
<dbReference type="PROSITE" id="PS51192">
    <property type="entry name" value="HELICASE_ATP_BIND_1"/>
    <property type="match status" value="1"/>
</dbReference>
<evidence type="ECO:0000256" key="6">
    <source>
        <dbReference type="ARBA" id="ARBA00047984"/>
    </source>
</evidence>
<feature type="compositionally biased region" description="Basic and acidic residues" evidence="8">
    <location>
        <begin position="793"/>
        <end position="829"/>
    </location>
</feature>
<dbReference type="Pfam" id="PF00270">
    <property type="entry name" value="DEAD"/>
    <property type="match status" value="1"/>
</dbReference>
<evidence type="ECO:0000259" key="10">
    <source>
        <dbReference type="PROSITE" id="PS51194"/>
    </source>
</evidence>
<feature type="compositionally biased region" description="Low complexity" evidence="8">
    <location>
        <begin position="554"/>
        <end position="565"/>
    </location>
</feature>
<accession>A0A0M4EB21</accession>
<dbReference type="InterPro" id="IPR014001">
    <property type="entry name" value="Helicase_ATP-bd"/>
</dbReference>
<dbReference type="CDD" id="cd18787">
    <property type="entry name" value="SF2_C_DEAD"/>
    <property type="match status" value="1"/>
</dbReference>
<feature type="region of interest" description="Disordered" evidence="8">
    <location>
        <begin position="346"/>
        <end position="372"/>
    </location>
</feature>
<organism evidence="12 13">
    <name type="scientific">Drosophila busckii</name>
    <name type="common">Fruit fly</name>
    <dbReference type="NCBI Taxonomy" id="30019"/>
    <lineage>
        <taxon>Eukaryota</taxon>
        <taxon>Metazoa</taxon>
        <taxon>Ecdysozoa</taxon>
        <taxon>Arthropoda</taxon>
        <taxon>Hexapoda</taxon>
        <taxon>Insecta</taxon>
        <taxon>Pterygota</taxon>
        <taxon>Neoptera</taxon>
        <taxon>Endopterygota</taxon>
        <taxon>Diptera</taxon>
        <taxon>Brachycera</taxon>
        <taxon>Muscomorpha</taxon>
        <taxon>Ephydroidea</taxon>
        <taxon>Drosophilidae</taxon>
        <taxon>Drosophila</taxon>
    </lineage>
</organism>
<name>A0A0M4EB21_DROBS</name>
<evidence type="ECO:0000259" key="11">
    <source>
        <dbReference type="PROSITE" id="PS51195"/>
    </source>
</evidence>
<evidence type="ECO:0000256" key="5">
    <source>
        <dbReference type="ARBA" id="ARBA00022840"/>
    </source>
</evidence>
<dbReference type="Gene3D" id="3.40.50.300">
    <property type="entry name" value="P-loop containing nucleotide triphosphate hydrolases"/>
    <property type="match status" value="2"/>
</dbReference>
<feature type="region of interest" description="Disordered" evidence="8">
    <location>
        <begin position="552"/>
        <end position="577"/>
    </location>
</feature>
<dbReference type="EMBL" id="CP012523">
    <property type="protein sequence ID" value="ALC39714.1"/>
    <property type="molecule type" value="Genomic_DNA"/>
</dbReference>
<comment type="catalytic activity">
    <reaction evidence="6">
        <text>ATP + H2O = ADP + phosphate + H(+)</text>
        <dbReference type="Rhea" id="RHEA:13065"/>
        <dbReference type="ChEBI" id="CHEBI:15377"/>
        <dbReference type="ChEBI" id="CHEBI:15378"/>
        <dbReference type="ChEBI" id="CHEBI:30616"/>
        <dbReference type="ChEBI" id="CHEBI:43474"/>
        <dbReference type="ChEBI" id="CHEBI:456216"/>
        <dbReference type="EC" id="3.6.4.13"/>
    </reaction>
</comment>
<dbReference type="PANTHER" id="PTHR47958">
    <property type="entry name" value="ATP-DEPENDENT RNA HELICASE DBP3"/>
    <property type="match status" value="1"/>
</dbReference>
<evidence type="ECO:0000313" key="13">
    <source>
        <dbReference type="Proteomes" id="UP000494163"/>
    </source>
</evidence>
<dbReference type="GO" id="GO:0016787">
    <property type="term" value="F:hydrolase activity"/>
    <property type="evidence" value="ECO:0007669"/>
    <property type="project" value="UniProtKB-KW"/>
</dbReference>
<dbReference type="PROSITE" id="PS00039">
    <property type="entry name" value="DEAD_ATP_HELICASE"/>
    <property type="match status" value="1"/>
</dbReference>
<gene>
    <name evidence="12" type="ORF">Dbus_chr2Lg1799</name>
</gene>
<dbReference type="GO" id="GO:0003676">
    <property type="term" value="F:nucleic acid binding"/>
    <property type="evidence" value="ECO:0007669"/>
    <property type="project" value="InterPro"/>
</dbReference>
<dbReference type="FunFam" id="3.40.50.300:FF:000397">
    <property type="entry name" value="Probable ATP-dependent RNA helicase DDX4"/>
    <property type="match status" value="1"/>
</dbReference>
<evidence type="ECO:0000256" key="7">
    <source>
        <dbReference type="PROSITE-ProRule" id="PRU00552"/>
    </source>
</evidence>
<keyword evidence="3" id="KW-0378">Hydrolase</keyword>
<feature type="compositionally biased region" description="Polar residues" evidence="8">
    <location>
        <begin position="363"/>
        <end position="372"/>
    </location>
</feature>
<keyword evidence="5" id="KW-0067">ATP-binding</keyword>
<dbReference type="InterPro" id="IPR014014">
    <property type="entry name" value="RNA_helicase_DEAD_Q_motif"/>
</dbReference>
<dbReference type="SMART" id="SM00487">
    <property type="entry name" value="DEXDc"/>
    <property type="match status" value="1"/>
</dbReference>
<evidence type="ECO:0000256" key="4">
    <source>
        <dbReference type="ARBA" id="ARBA00022806"/>
    </source>
</evidence>